<dbReference type="Proteomes" id="UP000237082">
    <property type="component" value="Unassembled WGS sequence"/>
</dbReference>
<accession>A0A2S5DIG0</accession>
<dbReference type="PANTHER" id="PTHR35936">
    <property type="entry name" value="MEMBRANE-BOUND LYTIC MUREIN TRANSGLYCOSYLASE F"/>
    <property type="match status" value="1"/>
</dbReference>
<dbReference type="SUPFAM" id="SSF53850">
    <property type="entry name" value="Periplasmic binding protein-like II"/>
    <property type="match status" value="1"/>
</dbReference>
<dbReference type="PANTHER" id="PTHR35936:SF25">
    <property type="entry name" value="ABC TRANSPORTER SUBSTRATE-BINDING PROTEIN"/>
    <property type="match status" value="1"/>
</dbReference>
<evidence type="ECO:0000256" key="1">
    <source>
        <dbReference type="SAM" id="SignalP"/>
    </source>
</evidence>
<proteinExistence type="predicted"/>
<sequence length="279" mass="31378">MKQLIRETRVKRSLLYLLFALLPAAAAAEPAEAPSTITLATLEWPPYAGSQLPEQGINGAVIRAAYQAMGYRVLIRVVPWQRAVEAARFNPQVAGYFPEYDSPARREAFIFSDPIGSSPLGLAERVRERSHWQQLAELARQRLGVVRGYVNTAELDDRIASGRQNSDEAQDDAQNLLKLDRRHIDLAVIDRNVFDYLLQNNPTLRTARGNLTMNPRLLEEKQLYVGFKRGEEGRKLADILNQGLRRIDAKAIVRRYLQTHDNDGPVERKQAAAAKKPAG</sequence>
<protein>
    <submittedName>
        <fullName evidence="2">ABC transporter</fullName>
    </submittedName>
</protein>
<feature type="signal peptide" evidence="1">
    <location>
        <begin position="1"/>
        <end position="27"/>
    </location>
</feature>
<reference evidence="3" key="1">
    <citation type="submission" date="2018-02" db="EMBL/GenBank/DDBJ databases">
        <authorList>
            <person name="O'Hara-Hanley K."/>
            <person name="Soby S."/>
        </authorList>
    </citation>
    <scope>NUCLEOTIDE SEQUENCE [LARGE SCALE GENOMIC DNA]</scope>
    <source>
        <strain evidence="3">MWU14-2602</strain>
    </source>
</reference>
<dbReference type="EMBL" id="PQWB01000024">
    <property type="protein sequence ID" value="POZ62782.1"/>
    <property type="molecule type" value="Genomic_DNA"/>
</dbReference>
<feature type="chain" id="PRO_5015454299" evidence="1">
    <location>
        <begin position="28"/>
        <end position="279"/>
    </location>
</feature>
<evidence type="ECO:0000313" key="3">
    <source>
        <dbReference type="Proteomes" id="UP000237082"/>
    </source>
</evidence>
<evidence type="ECO:0000313" key="2">
    <source>
        <dbReference type="EMBL" id="POZ62782.1"/>
    </source>
</evidence>
<keyword evidence="1" id="KW-0732">Signal</keyword>
<keyword evidence="3" id="KW-1185">Reference proteome</keyword>
<organism evidence="2 3">
    <name type="scientific">Chromobacterium alticapitis</name>
    <dbReference type="NCBI Taxonomy" id="2073169"/>
    <lineage>
        <taxon>Bacteria</taxon>
        <taxon>Pseudomonadati</taxon>
        <taxon>Pseudomonadota</taxon>
        <taxon>Betaproteobacteria</taxon>
        <taxon>Neisseriales</taxon>
        <taxon>Chromobacteriaceae</taxon>
        <taxon>Chromobacterium</taxon>
    </lineage>
</organism>
<gene>
    <name evidence="2" type="ORF">C2I19_06955</name>
</gene>
<dbReference type="Gene3D" id="3.40.190.10">
    <property type="entry name" value="Periplasmic binding protein-like II"/>
    <property type="match status" value="2"/>
</dbReference>
<name>A0A2S5DIG0_9NEIS</name>
<comment type="caution">
    <text evidence="2">The sequence shown here is derived from an EMBL/GenBank/DDBJ whole genome shotgun (WGS) entry which is preliminary data.</text>
</comment>
<dbReference type="AlphaFoldDB" id="A0A2S5DIG0"/>